<sequence>MGEARRPHQEVRMSASGIEWTESTWNPTTGCDRISPGCDHCYALALAKRLKAMGSAKYQVDGDPRTSGPGFGVTVHPRVMDEPLCWRTPRRVFVNSMSDVGHVHVSSVALARIWAVMALTARHEYQVLTKRPRRLAKMLADRDFVAAVAREATEIIARTPAHLGRWRLDLGGARVAGDSGRGCRWTIIKADRDNLWSPPWPLPNVWVGTSIESDDYCWRADVLRAIPAAVRFLSLEPLLGPLTSLDLTGIDWVIVGGESGPRARPMDLKWARLLRDQCAAAGVAFYFKQAGSVLARQWGCSGKGAEPSDWPEPFPRQFPEVS</sequence>
<dbReference type="Proteomes" id="UP000192293">
    <property type="component" value="Unassembled WGS sequence"/>
</dbReference>
<evidence type="ECO:0000313" key="1">
    <source>
        <dbReference type="EMBL" id="ORA44058.1"/>
    </source>
</evidence>
<proteinExistence type="predicted"/>
<dbReference type="EMBL" id="MVHL01000047">
    <property type="protein sequence ID" value="ORA44058.1"/>
    <property type="molecule type" value="Genomic_DNA"/>
</dbReference>
<dbReference type="InterPro" id="IPR011101">
    <property type="entry name" value="DUF5131"/>
</dbReference>
<name>A0ABX3S999_MYCBC</name>
<accession>A0ABX3S999</accession>
<keyword evidence="2" id="KW-1185">Reference proteome</keyword>
<organism evidence="1 2">
    <name type="scientific">Mycobacterium bouchedurhonense</name>
    <dbReference type="NCBI Taxonomy" id="701041"/>
    <lineage>
        <taxon>Bacteria</taxon>
        <taxon>Bacillati</taxon>
        <taxon>Actinomycetota</taxon>
        <taxon>Actinomycetes</taxon>
        <taxon>Mycobacteriales</taxon>
        <taxon>Mycobacteriaceae</taxon>
        <taxon>Mycobacterium</taxon>
        <taxon>Mycobacterium avium complex (MAC)</taxon>
    </lineage>
</organism>
<reference evidence="1 2" key="1">
    <citation type="submission" date="2017-02" db="EMBL/GenBank/DDBJ databases">
        <title>The new phylogeny of genus Mycobacterium.</title>
        <authorList>
            <person name="Tortoli E."/>
            <person name="Trovato A."/>
            <person name="Cirillo D.M."/>
        </authorList>
    </citation>
    <scope>NUCLEOTIDE SEQUENCE [LARGE SCALE GENOMIC DNA]</scope>
    <source>
        <strain evidence="1 2">DSM 45439</strain>
    </source>
</reference>
<protein>
    <recommendedName>
        <fullName evidence="3">Phage Gp37/Gp68 family protein</fullName>
    </recommendedName>
</protein>
<gene>
    <name evidence="1" type="ORF">BST19_22230</name>
</gene>
<dbReference type="Pfam" id="PF07505">
    <property type="entry name" value="DUF5131"/>
    <property type="match status" value="1"/>
</dbReference>
<evidence type="ECO:0000313" key="2">
    <source>
        <dbReference type="Proteomes" id="UP000192293"/>
    </source>
</evidence>
<evidence type="ECO:0008006" key="3">
    <source>
        <dbReference type="Google" id="ProtNLM"/>
    </source>
</evidence>
<comment type="caution">
    <text evidence="1">The sequence shown here is derived from an EMBL/GenBank/DDBJ whole genome shotgun (WGS) entry which is preliminary data.</text>
</comment>